<dbReference type="GO" id="GO:0008270">
    <property type="term" value="F:zinc ion binding"/>
    <property type="evidence" value="ECO:0007669"/>
    <property type="project" value="InterPro"/>
</dbReference>
<dbReference type="InterPro" id="IPR018511">
    <property type="entry name" value="Hemolysin-typ_Ca-bd_CS"/>
</dbReference>
<dbReference type="SMART" id="SM00235">
    <property type="entry name" value="ZnMc"/>
    <property type="match status" value="1"/>
</dbReference>
<dbReference type="PRINTS" id="PR01488">
    <property type="entry name" value="RTXTOXINA"/>
</dbReference>
<dbReference type="SUPFAM" id="SSF51120">
    <property type="entry name" value="beta-Roll"/>
    <property type="match status" value="4"/>
</dbReference>
<dbReference type="GO" id="GO:0008237">
    <property type="term" value="F:metallopeptidase activity"/>
    <property type="evidence" value="ECO:0007669"/>
    <property type="project" value="InterPro"/>
</dbReference>
<keyword evidence="7" id="KW-0843">Virulence</keyword>
<dbReference type="PROSITE" id="PS00330">
    <property type="entry name" value="HEMOLYSIN_CALCIUM"/>
    <property type="match status" value="4"/>
</dbReference>
<evidence type="ECO:0000256" key="4">
    <source>
        <dbReference type="ARBA" id="ARBA00022525"/>
    </source>
</evidence>
<keyword evidence="6" id="KW-0677">Repeat</keyword>
<dbReference type="GO" id="GO:0090729">
    <property type="term" value="F:toxin activity"/>
    <property type="evidence" value="ECO:0007669"/>
    <property type="project" value="UniProtKB-KW"/>
</dbReference>
<sequence length="911" mass="95173">MSDITSAARIPASIPASGRTLLADLTYRAVWADPTLQYYLGDEDTLGFSQIFRNSYNARFDSSGAPDQTFAYSAQVIQAFEMIDSVVNTDFARVTASAQAQDTAEFVLVTSSHSLNASLEGYHMFPGGVSRGRNDYWGFGAFNSDLTSLGARPETGGGEYLNWVLIHEIGHGLGLEHLFDDNGDVLPSIGEALDNERYTVMSYNGASNAYTYGHAVTMMAIDIAALQAQYGVETYAAENSVYTLRDAREGALTLSENNWQIGRAYASIWDSGGTDTIRYLGLSGAVLINLNDATLDRSMLAADAAPSLGALQLTERFATLSEEIRTETMLPDYHAGGFFSRVLTATGESIDGGFSIAHGAQIENATGGTKDDILIGNELDNRLTGAAGDDLLIGGLGDDVLQGGAGLDTAGFSDERAFYTIAAAGNGAYTISHAGEGTDSLVRVELAQFADGLVDLSLVPGVAGIALTGTALGEALEGASGSDTLIGLDGNDTLIGLGSDDQLYGDDGDDLLYGDNIGPRLPLGDGVANLDRTVVVPAAVREGYTAVRMDAGFSLLDDADIGEATTIPHLTASFTMATDDFVYLALDIAAGERLVIDIDYADTDPGGFDSVLSLLDAQGNEIASNDDAGQSSVGGAGSSSKLDSYLDISVEQSGTYFAEIRKFDFSPIPEGEQFEASVSLGFNPTGSPSGGSYEAGNDVIRGSNGNDSLFGGDGADTLYGGYGDDFIYGGESSNDRRDLVYGGFGGDRIDGGHGNDELRGDAGNDTIAGGFGVDTVMGGDGDDVLTGSAWADRLSGGNGDDFINGGFGFDRLNGGAGADRFYHVGVKGHGTDWVRDYNAAEGDLLQTGLLGSARADYRVSFAEIAGVGEIGLPEAFVRYAPTRQILWVLIDGAGQDAINLRAGAAEFDLLH</sequence>
<dbReference type="AlphaFoldDB" id="A0A4R3JIU2"/>
<evidence type="ECO:0000256" key="5">
    <source>
        <dbReference type="ARBA" id="ARBA00022656"/>
    </source>
</evidence>
<evidence type="ECO:0000256" key="3">
    <source>
        <dbReference type="ARBA" id="ARBA00009490"/>
    </source>
</evidence>
<dbReference type="OrthoDB" id="733404at2"/>
<comment type="similarity">
    <text evidence="3">Belongs to the peptidase M10B family.</text>
</comment>
<dbReference type="InterPro" id="IPR011049">
    <property type="entry name" value="Serralysin-like_metalloprot_C"/>
</dbReference>
<comment type="caution">
    <text evidence="10">The sequence shown here is derived from an EMBL/GenBank/DDBJ whole genome shotgun (WGS) entry which is preliminary data.</text>
</comment>
<dbReference type="PANTHER" id="PTHR38340:SF1">
    <property type="entry name" value="S-LAYER PROTEIN"/>
    <property type="match status" value="1"/>
</dbReference>
<accession>A0A4R3JIU2</accession>
<evidence type="ECO:0000256" key="2">
    <source>
        <dbReference type="ARBA" id="ARBA00004613"/>
    </source>
</evidence>
<organism evidence="10 11">
    <name type="scientific">Primorskyibacter sedentarius</name>
    <dbReference type="NCBI Taxonomy" id="745311"/>
    <lineage>
        <taxon>Bacteria</taxon>
        <taxon>Pseudomonadati</taxon>
        <taxon>Pseudomonadota</taxon>
        <taxon>Alphaproteobacteria</taxon>
        <taxon>Rhodobacterales</taxon>
        <taxon>Roseobacteraceae</taxon>
        <taxon>Primorskyibacter</taxon>
    </lineage>
</organism>
<dbReference type="Gene3D" id="2.150.10.10">
    <property type="entry name" value="Serralysin-like metalloprotease, C-terminal"/>
    <property type="match status" value="3"/>
</dbReference>
<evidence type="ECO:0000313" key="11">
    <source>
        <dbReference type="Proteomes" id="UP000295696"/>
    </source>
</evidence>
<keyword evidence="8" id="KW-0472">Membrane</keyword>
<dbReference type="GO" id="GO:0005576">
    <property type="term" value="C:extracellular region"/>
    <property type="evidence" value="ECO:0007669"/>
    <property type="project" value="UniProtKB-SubCell"/>
</dbReference>
<dbReference type="GO" id="GO:0016020">
    <property type="term" value="C:membrane"/>
    <property type="evidence" value="ECO:0007669"/>
    <property type="project" value="UniProtKB-SubCell"/>
</dbReference>
<keyword evidence="4" id="KW-0964">Secreted</keyword>
<evidence type="ECO:0000256" key="8">
    <source>
        <dbReference type="ARBA" id="ARBA00023136"/>
    </source>
</evidence>
<dbReference type="GO" id="GO:0005509">
    <property type="term" value="F:calcium ion binding"/>
    <property type="evidence" value="ECO:0007669"/>
    <property type="project" value="InterPro"/>
</dbReference>
<reference evidence="10 11" key="1">
    <citation type="submission" date="2019-03" db="EMBL/GenBank/DDBJ databases">
        <title>Genomic Encyclopedia of Type Strains, Phase IV (KMG-IV): sequencing the most valuable type-strain genomes for metagenomic binning, comparative biology and taxonomic classification.</title>
        <authorList>
            <person name="Goeker M."/>
        </authorList>
    </citation>
    <scope>NUCLEOTIDE SEQUENCE [LARGE SCALE GENOMIC DNA]</scope>
    <source>
        <strain evidence="10 11">DSM 104836</strain>
    </source>
</reference>
<dbReference type="Proteomes" id="UP000295696">
    <property type="component" value="Unassembled WGS sequence"/>
</dbReference>
<dbReference type="EMBL" id="SLZU01000004">
    <property type="protein sequence ID" value="TCS65323.1"/>
    <property type="molecule type" value="Genomic_DNA"/>
</dbReference>
<comment type="subcellular location">
    <subcellularLocation>
        <location evidence="1">Membrane</location>
    </subcellularLocation>
    <subcellularLocation>
        <location evidence="2">Secreted</location>
    </subcellularLocation>
</comment>
<dbReference type="PRINTS" id="PR00313">
    <property type="entry name" value="CABNDNGRPT"/>
</dbReference>
<gene>
    <name evidence="10" type="ORF">EDD52_104109</name>
</gene>
<evidence type="ECO:0000256" key="1">
    <source>
        <dbReference type="ARBA" id="ARBA00004370"/>
    </source>
</evidence>
<name>A0A4R3JIU2_9RHOB</name>
<feature type="domain" description="Peptidase metallopeptidase" evidence="9">
    <location>
        <begin position="48"/>
        <end position="214"/>
    </location>
</feature>
<dbReference type="Gene3D" id="2.60.120.380">
    <property type="match status" value="1"/>
</dbReference>
<dbReference type="InterPro" id="IPR001343">
    <property type="entry name" value="Hemolysn_Ca-bd"/>
</dbReference>
<dbReference type="GO" id="GO:0006508">
    <property type="term" value="P:proteolysis"/>
    <property type="evidence" value="ECO:0007669"/>
    <property type="project" value="InterPro"/>
</dbReference>
<dbReference type="Pfam" id="PF00353">
    <property type="entry name" value="HemolysinCabind"/>
    <property type="match status" value="5"/>
</dbReference>
<dbReference type="InterPro" id="IPR003995">
    <property type="entry name" value="RTX_toxin_determinant-A"/>
</dbReference>
<protein>
    <submittedName>
        <fullName evidence="10">Ca2+-binding RTX toxin-like protein</fullName>
    </submittedName>
</protein>
<dbReference type="InterPro" id="IPR006026">
    <property type="entry name" value="Peptidase_Metallo"/>
</dbReference>
<dbReference type="RefSeq" id="WP_132243925.1">
    <property type="nucleotide sequence ID" value="NZ_SLZU01000004.1"/>
</dbReference>
<dbReference type="InterPro" id="IPR050557">
    <property type="entry name" value="RTX_toxin/Mannuronan_C5-epim"/>
</dbReference>
<dbReference type="SUPFAM" id="SSF55486">
    <property type="entry name" value="Metalloproteases ('zincins'), catalytic domain"/>
    <property type="match status" value="1"/>
</dbReference>
<evidence type="ECO:0000256" key="6">
    <source>
        <dbReference type="ARBA" id="ARBA00022737"/>
    </source>
</evidence>
<dbReference type="InterPro" id="IPR024079">
    <property type="entry name" value="MetalloPept_cat_dom_sf"/>
</dbReference>
<evidence type="ECO:0000256" key="7">
    <source>
        <dbReference type="ARBA" id="ARBA00023026"/>
    </source>
</evidence>
<keyword evidence="5" id="KW-0800">Toxin</keyword>
<evidence type="ECO:0000313" key="10">
    <source>
        <dbReference type="EMBL" id="TCS65323.1"/>
    </source>
</evidence>
<proteinExistence type="inferred from homology"/>
<dbReference type="PANTHER" id="PTHR38340">
    <property type="entry name" value="S-LAYER PROTEIN"/>
    <property type="match status" value="1"/>
</dbReference>
<evidence type="ECO:0000259" key="9">
    <source>
        <dbReference type="SMART" id="SM00235"/>
    </source>
</evidence>
<dbReference type="Gene3D" id="3.40.390.10">
    <property type="entry name" value="Collagenase (Catalytic Domain)"/>
    <property type="match status" value="1"/>
</dbReference>
<keyword evidence="11" id="KW-1185">Reference proteome</keyword>